<dbReference type="AlphaFoldDB" id="A0A2D2D7A1"/>
<dbReference type="NCBIfam" id="NF033517">
    <property type="entry name" value="transpos_IS66"/>
    <property type="match status" value="1"/>
</dbReference>
<keyword evidence="2" id="KW-0614">Plasmid</keyword>
<dbReference type="KEGG" id="mtw:CQW49_23145"/>
<evidence type="ECO:0000313" key="2">
    <source>
        <dbReference type="EMBL" id="ATQ70853.1"/>
    </source>
</evidence>
<dbReference type="PANTHER" id="PTHR33678">
    <property type="entry name" value="BLL1576 PROTEIN"/>
    <property type="match status" value="1"/>
</dbReference>
<dbReference type="Pfam" id="PF03050">
    <property type="entry name" value="DDE_Tnp_IS66"/>
    <property type="match status" value="1"/>
</dbReference>
<reference evidence="3" key="1">
    <citation type="submission" date="2017-10" db="EMBL/GenBank/DDBJ databases">
        <title>Completed PacBio SMRT sequence of Methylosinus trichosporium OB3b reveals presence of a third large plasmid.</title>
        <authorList>
            <person name="Charles T.C."/>
            <person name="Lynch M.D.J."/>
            <person name="Heil J.R."/>
            <person name="Cheng J."/>
        </authorList>
    </citation>
    <scope>NUCLEOTIDE SEQUENCE [LARGE SCALE GENOMIC DNA]</scope>
    <source>
        <strain evidence="3">OB3b</strain>
        <plasmid evidence="3">pob3b2</plasmid>
    </source>
</reference>
<organism evidence="2 3">
    <name type="scientific">Methylosinus trichosporium (strain ATCC 35070 / NCIMB 11131 / UNIQEM 75 / OB3b)</name>
    <dbReference type="NCBI Taxonomy" id="595536"/>
    <lineage>
        <taxon>Bacteria</taxon>
        <taxon>Pseudomonadati</taxon>
        <taxon>Pseudomonadota</taxon>
        <taxon>Alphaproteobacteria</taxon>
        <taxon>Hyphomicrobiales</taxon>
        <taxon>Methylocystaceae</taxon>
        <taxon>Methylosinus</taxon>
    </lineage>
</organism>
<dbReference type="PANTHER" id="PTHR33678:SF2">
    <property type="match status" value="1"/>
</dbReference>
<proteinExistence type="predicted"/>
<feature type="domain" description="Transposase IS66 central" evidence="1">
    <location>
        <begin position="24"/>
        <end position="281"/>
    </location>
</feature>
<evidence type="ECO:0000313" key="3">
    <source>
        <dbReference type="Proteomes" id="UP000230709"/>
    </source>
</evidence>
<name>A0A2D2D7A1_METT3</name>
<dbReference type="Proteomes" id="UP000230709">
    <property type="component" value="Plasmid pOB3b2"/>
</dbReference>
<dbReference type="InterPro" id="IPR052344">
    <property type="entry name" value="Transposase-related"/>
</dbReference>
<evidence type="ECO:0000259" key="1">
    <source>
        <dbReference type="Pfam" id="PF03050"/>
    </source>
</evidence>
<keyword evidence="3" id="KW-1185">Reference proteome</keyword>
<protein>
    <recommendedName>
        <fullName evidence="1">Transposase IS66 central domain-containing protein</fullName>
    </recommendedName>
</protein>
<sequence length="319" mass="35892">MSELREKIQGRTARRHAQGVALRRHLRALVLYLRFAQNIALERLSTLLSTLFGLDVSEGAIVELLRASRTAFAAQREAIRARLLAGTVPQSDETGLRVGKANWYLWVFHHEESAVFVAKPTRAQTVVSDFLGDVRPDYWVSDRYAGQMGWAMKDHQVCLAHLIRDVQYAIDCGDDVLGPDLRRLLEQACGIGARRADLSDATLKSYKYRLEARLDRLMARAPKQPAGVKLAAMIKRTRRFLFVFLTNRDLPATNNGSERAIRPCVIFRKVTYCFRSGWGAELYADIRSVIETGRRRAIDALEAIRLTLAGMPLASPVPS</sequence>
<geneLocation type="plasmid" evidence="3">
    <name>pob3b2</name>
</geneLocation>
<dbReference type="InterPro" id="IPR004291">
    <property type="entry name" value="Transposase_IS66_central"/>
</dbReference>
<accession>A0A2D2D7A1</accession>
<dbReference type="EMBL" id="CP023739">
    <property type="protein sequence ID" value="ATQ70853.1"/>
    <property type="molecule type" value="Genomic_DNA"/>
</dbReference>
<gene>
    <name evidence="2" type="ORF">CQW49_23145</name>
</gene>